<evidence type="ECO:0000313" key="3">
    <source>
        <dbReference type="EMBL" id="OGZ74114.1"/>
    </source>
</evidence>
<comment type="caution">
    <text evidence="3">The sequence shown here is derived from an EMBL/GenBank/DDBJ whole genome shotgun (WGS) entry which is preliminary data.</text>
</comment>
<evidence type="ECO:0000256" key="1">
    <source>
        <dbReference type="SAM" id="MobiDB-lite"/>
    </source>
</evidence>
<keyword evidence="2" id="KW-0472">Membrane</keyword>
<dbReference type="AlphaFoldDB" id="A0A1G2IH85"/>
<dbReference type="STRING" id="1802214.A2908_03455"/>
<evidence type="ECO:0000256" key="2">
    <source>
        <dbReference type="SAM" id="Phobius"/>
    </source>
</evidence>
<gene>
    <name evidence="3" type="ORF">A2908_03455</name>
</gene>
<keyword evidence="2" id="KW-0812">Transmembrane</keyword>
<keyword evidence="2" id="KW-1133">Transmembrane helix</keyword>
<feature type="transmembrane region" description="Helical" evidence="2">
    <location>
        <begin position="15"/>
        <end position="34"/>
    </location>
</feature>
<organism evidence="3 4">
    <name type="scientific">Candidatus Staskawiczbacteria bacterium RIFCSPLOWO2_01_FULL_38_12b</name>
    <dbReference type="NCBI Taxonomy" id="1802214"/>
    <lineage>
        <taxon>Bacteria</taxon>
        <taxon>Candidatus Staskawicziibacteriota</taxon>
    </lineage>
</organism>
<dbReference type="Proteomes" id="UP000176774">
    <property type="component" value="Unassembled WGS sequence"/>
</dbReference>
<evidence type="ECO:0000313" key="4">
    <source>
        <dbReference type="Proteomes" id="UP000176774"/>
    </source>
</evidence>
<proteinExistence type="predicted"/>
<protein>
    <submittedName>
        <fullName evidence="3">Uncharacterized protein</fullName>
    </submittedName>
</protein>
<feature type="region of interest" description="Disordered" evidence="1">
    <location>
        <begin position="50"/>
        <end position="70"/>
    </location>
</feature>
<sequence length="70" mass="7951">MIFKFINWANNNQGFVAILLFLFSTAVGISGFFIRRFILRDRFGKSLIQKQKGGDNSTNIQAGRDINVPK</sequence>
<name>A0A1G2IH85_9BACT</name>
<dbReference type="EMBL" id="MHPA01000001">
    <property type="protein sequence ID" value="OGZ74114.1"/>
    <property type="molecule type" value="Genomic_DNA"/>
</dbReference>
<reference evidence="3 4" key="1">
    <citation type="journal article" date="2016" name="Nat. Commun.">
        <title>Thousands of microbial genomes shed light on interconnected biogeochemical processes in an aquifer system.</title>
        <authorList>
            <person name="Anantharaman K."/>
            <person name="Brown C.T."/>
            <person name="Hug L.A."/>
            <person name="Sharon I."/>
            <person name="Castelle C.J."/>
            <person name="Probst A.J."/>
            <person name="Thomas B.C."/>
            <person name="Singh A."/>
            <person name="Wilkins M.J."/>
            <person name="Karaoz U."/>
            <person name="Brodie E.L."/>
            <person name="Williams K.H."/>
            <person name="Hubbard S.S."/>
            <person name="Banfield J.F."/>
        </authorList>
    </citation>
    <scope>NUCLEOTIDE SEQUENCE [LARGE SCALE GENOMIC DNA]</scope>
</reference>
<accession>A0A1G2IH85</accession>